<dbReference type="AlphaFoldDB" id="A0A6G1G6D5"/>
<dbReference type="RefSeq" id="XP_033535117.1">
    <property type="nucleotide sequence ID" value="XM_033681211.1"/>
</dbReference>
<evidence type="ECO:0000313" key="5">
    <source>
        <dbReference type="RefSeq" id="XP_033535117.1"/>
    </source>
</evidence>
<reference evidence="5" key="2">
    <citation type="submission" date="2020-04" db="EMBL/GenBank/DDBJ databases">
        <authorList>
            <consortium name="NCBI Genome Project"/>
        </authorList>
    </citation>
    <scope>NUCLEOTIDE SEQUENCE</scope>
    <source>
        <strain evidence="5">CBS 781.70</strain>
    </source>
</reference>
<dbReference type="EMBL" id="ML975155">
    <property type="protein sequence ID" value="KAF1813486.1"/>
    <property type="molecule type" value="Genomic_DNA"/>
</dbReference>
<keyword evidence="2" id="KW-1133">Transmembrane helix</keyword>
<dbReference type="Proteomes" id="UP000504638">
    <property type="component" value="Unplaced"/>
</dbReference>
<reference evidence="3 5" key="1">
    <citation type="submission" date="2020-01" db="EMBL/GenBank/DDBJ databases">
        <authorList>
            <consortium name="DOE Joint Genome Institute"/>
            <person name="Haridas S."/>
            <person name="Albert R."/>
            <person name="Binder M."/>
            <person name="Bloem J."/>
            <person name="Labutti K."/>
            <person name="Salamov A."/>
            <person name="Andreopoulos B."/>
            <person name="Baker S.E."/>
            <person name="Barry K."/>
            <person name="Bills G."/>
            <person name="Bluhm B.H."/>
            <person name="Cannon C."/>
            <person name="Castanera R."/>
            <person name="Culley D.E."/>
            <person name="Daum C."/>
            <person name="Ezra D."/>
            <person name="Gonzalez J.B."/>
            <person name="Henrissat B."/>
            <person name="Kuo A."/>
            <person name="Liang C."/>
            <person name="Lipzen A."/>
            <person name="Lutzoni F."/>
            <person name="Magnuson J."/>
            <person name="Mondo S."/>
            <person name="Nolan M."/>
            <person name="Ohm R."/>
            <person name="Pangilinan J."/>
            <person name="Park H.-J."/>
            <person name="Ramirez L."/>
            <person name="Alfaro M."/>
            <person name="Sun H."/>
            <person name="Tritt A."/>
            <person name="Yoshinaga Y."/>
            <person name="Zwiers L.-H."/>
            <person name="Turgeon B.G."/>
            <person name="Goodwin S.B."/>
            <person name="Spatafora J.W."/>
            <person name="Crous P.W."/>
            <person name="Grigoriev I.V."/>
        </authorList>
    </citation>
    <scope>NUCLEOTIDE SEQUENCE</scope>
    <source>
        <strain evidence="3 5">CBS 781.70</strain>
    </source>
</reference>
<dbReference type="OrthoDB" id="2555959at2759"/>
<reference evidence="5" key="3">
    <citation type="submission" date="2025-04" db="UniProtKB">
        <authorList>
            <consortium name="RefSeq"/>
        </authorList>
    </citation>
    <scope>IDENTIFICATION</scope>
    <source>
        <strain evidence="5">CBS 781.70</strain>
    </source>
</reference>
<keyword evidence="4" id="KW-1185">Reference proteome</keyword>
<evidence type="ECO:0000313" key="3">
    <source>
        <dbReference type="EMBL" id="KAF1813486.1"/>
    </source>
</evidence>
<evidence type="ECO:0000256" key="2">
    <source>
        <dbReference type="SAM" id="Phobius"/>
    </source>
</evidence>
<sequence length="66" mass="7301">MSFWGAYRSLTPRTRIYLGVGVIGWSALGLYFTDKWEDKIASKKAEPGQAVGQPTLQDEVPKANEA</sequence>
<evidence type="ECO:0000313" key="4">
    <source>
        <dbReference type="Proteomes" id="UP000504638"/>
    </source>
</evidence>
<organism evidence="3">
    <name type="scientific">Eremomyces bilateralis CBS 781.70</name>
    <dbReference type="NCBI Taxonomy" id="1392243"/>
    <lineage>
        <taxon>Eukaryota</taxon>
        <taxon>Fungi</taxon>
        <taxon>Dikarya</taxon>
        <taxon>Ascomycota</taxon>
        <taxon>Pezizomycotina</taxon>
        <taxon>Dothideomycetes</taxon>
        <taxon>Dothideomycetes incertae sedis</taxon>
        <taxon>Eremomycetales</taxon>
        <taxon>Eremomycetaceae</taxon>
        <taxon>Eremomyces</taxon>
    </lineage>
</organism>
<accession>A0A6G1G6D5</accession>
<proteinExistence type="predicted"/>
<gene>
    <name evidence="3 5" type="ORF">P152DRAFT_473207</name>
</gene>
<protein>
    <submittedName>
        <fullName evidence="3 5">Uncharacterized protein</fullName>
    </submittedName>
</protein>
<evidence type="ECO:0000256" key="1">
    <source>
        <dbReference type="SAM" id="MobiDB-lite"/>
    </source>
</evidence>
<dbReference type="GeneID" id="54421781"/>
<name>A0A6G1G6D5_9PEZI</name>
<feature type="region of interest" description="Disordered" evidence="1">
    <location>
        <begin position="44"/>
        <end position="66"/>
    </location>
</feature>
<keyword evidence="2" id="KW-0812">Transmembrane</keyword>
<feature type="transmembrane region" description="Helical" evidence="2">
    <location>
        <begin position="16"/>
        <end position="33"/>
    </location>
</feature>
<keyword evidence="2" id="KW-0472">Membrane</keyword>